<comment type="caution">
    <text evidence="1">The sequence shown here is derived from an EMBL/GenBank/DDBJ whole genome shotgun (WGS) entry which is preliminary data.</text>
</comment>
<feature type="non-terminal residue" evidence="1">
    <location>
        <position position="10"/>
    </location>
</feature>
<gene>
    <name evidence="1" type="ORF">TMI583_LOCUS49163</name>
</gene>
<protein>
    <submittedName>
        <fullName evidence="1">Uncharacterized protein</fullName>
    </submittedName>
</protein>
<evidence type="ECO:0000313" key="1">
    <source>
        <dbReference type="EMBL" id="CAF4534630.1"/>
    </source>
</evidence>
<reference evidence="1" key="1">
    <citation type="submission" date="2021-02" db="EMBL/GenBank/DDBJ databases">
        <authorList>
            <person name="Nowell W R."/>
        </authorList>
    </citation>
    <scope>NUCLEOTIDE SEQUENCE</scope>
</reference>
<proteinExistence type="predicted"/>
<evidence type="ECO:0000313" key="2">
    <source>
        <dbReference type="Proteomes" id="UP000682733"/>
    </source>
</evidence>
<dbReference type="EMBL" id="CAJOBA010105214">
    <property type="protein sequence ID" value="CAF4534630.1"/>
    <property type="molecule type" value="Genomic_DNA"/>
</dbReference>
<name>A0A8S2Y859_9BILA</name>
<accession>A0A8S2Y859</accession>
<organism evidence="1 2">
    <name type="scientific">Didymodactylos carnosus</name>
    <dbReference type="NCBI Taxonomy" id="1234261"/>
    <lineage>
        <taxon>Eukaryota</taxon>
        <taxon>Metazoa</taxon>
        <taxon>Spiralia</taxon>
        <taxon>Gnathifera</taxon>
        <taxon>Rotifera</taxon>
        <taxon>Eurotatoria</taxon>
        <taxon>Bdelloidea</taxon>
        <taxon>Philodinida</taxon>
        <taxon>Philodinidae</taxon>
        <taxon>Didymodactylos</taxon>
    </lineage>
</organism>
<sequence>MRAMADCGRG</sequence>
<dbReference type="Proteomes" id="UP000682733">
    <property type="component" value="Unassembled WGS sequence"/>
</dbReference>